<feature type="transmembrane region" description="Helical" evidence="8">
    <location>
        <begin position="265"/>
        <end position="289"/>
    </location>
</feature>
<keyword evidence="6 8" id="KW-1133">Transmembrane helix</keyword>
<keyword evidence="10" id="KW-1185">Reference proteome</keyword>
<keyword evidence="2" id="KW-1003">Cell membrane</keyword>
<dbReference type="NCBIfam" id="TIGR04178">
    <property type="entry name" value="exo_archaeo"/>
    <property type="match status" value="1"/>
</dbReference>
<proteinExistence type="predicted"/>
<dbReference type="RefSeq" id="WP_251777464.1">
    <property type="nucleotide sequence ID" value="NZ_JAMKFE010000003.1"/>
</dbReference>
<evidence type="ECO:0000256" key="2">
    <source>
        <dbReference type="ARBA" id="ARBA00022475"/>
    </source>
</evidence>
<evidence type="ECO:0000256" key="8">
    <source>
        <dbReference type="SAM" id="Phobius"/>
    </source>
</evidence>
<evidence type="ECO:0000256" key="4">
    <source>
        <dbReference type="ARBA" id="ARBA00022692"/>
    </source>
</evidence>
<evidence type="ECO:0000256" key="6">
    <source>
        <dbReference type="ARBA" id="ARBA00022989"/>
    </source>
</evidence>
<evidence type="ECO:0000256" key="1">
    <source>
        <dbReference type="ARBA" id="ARBA00004651"/>
    </source>
</evidence>
<feature type="transmembrane region" description="Helical" evidence="8">
    <location>
        <begin position="192"/>
        <end position="217"/>
    </location>
</feature>
<comment type="subcellular location">
    <subcellularLocation>
        <location evidence="1">Cell membrane</location>
        <topology evidence="1">Multi-pass membrane protein</topology>
    </subcellularLocation>
</comment>
<dbReference type="EMBL" id="JAMKFE010000003">
    <property type="protein sequence ID" value="MCM5679268.1"/>
    <property type="molecule type" value="Genomic_DNA"/>
</dbReference>
<feature type="transmembrane region" description="Helical" evidence="8">
    <location>
        <begin position="52"/>
        <end position="72"/>
    </location>
</feature>
<dbReference type="NCBIfam" id="TIGR03113">
    <property type="entry name" value="exosort_XrtB"/>
    <property type="match status" value="1"/>
</dbReference>
<accession>A0ABT0YKK5</accession>
<dbReference type="InterPro" id="IPR026392">
    <property type="entry name" value="Exo/Archaeosortase_dom"/>
</dbReference>
<dbReference type="InterPro" id="IPR019127">
    <property type="entry name" value="Exosortase"/>
</dbReference>
<dbReference type="InterPro" id="IPR017544">
    <property type="entry name" value="Exosortase-2"/>
</dbReference>
<comment type="caution">
    <text evidence="9">The sequence shown here is derived from an EMBL/GenBank/DDBJ whole genome shotgun (WGS) entry which is preliminary data.</text>
</comment>
<protein>
    <submittedName>
        <fullName evidence="9">Exosortase B</fullName>
    </submittedName>
</protein>
<evidence type="ECO:0000256" key="3">
    <source>
        <dbReference type="ARBA" id="ARBA00022670"/>
    </source>
</evidence>
<feature type="transmembrane region" description="Helical" evidence="8">
    <location>
        <begin position="28"/>
        <end position="45"/>
    </location>
</feature>
<keyword evidence="7 8" id="KW-0472">Membrane</keyword>
<keyword evidence="4 8" id="KW-0812">Transmembrane</keyword>
<evidence type="ECO:0000313" key="10">
    <source>
        <dbReference type="Proteomes" id="UP001165541"/>
    </source>
</evidence>
<evidence type="ECO:0000313" key="9">
    <source>
        <dbReference type="EMBL" id="MCM5679268.1"/>
    </source>
</evidence>
<organism evidence="9 10">
    <name type="scientific">Caldimonas mangrovi</name>
    <dbReference type="NCBI Taxonomy" id="2944811"/>
    <lineage>
        <taxon>Bacteria</taxon>
        <taxon>Pseudomonadati</taxon>
        <taxon>Pseudomonadota</taxon>
        <taxon>Betaproteobacteria</taxon>
        <taxon>Burkholderiales</taxon>
        <taxon>Sphaerotilaceae</taxon>
        <taxon>Caldimonas</taxon>
    </lineage>
</organism>
<feature type="transmembrane region" description="Helical" evidence="8">
    <location>
        <begin position="114"/>
        <end position="131"/>
    </location>
</feature>
<keyword evidence="3" id="KW-0645">Protease</keyword>
<dbReference type="InterPro" id="IPR013426">
    <property type="entry name" value="EpsH-like"/>
</dbReference>
<dbReference type="Pfam" id="PF09721">
    <property type="entry name" value="Exosortase_EpsH"/>
    <property type="match status" value="1"/>
</dbReference>
<sequence length="299" mass="32150">MQPAADSTLEHRAALRPSRLAGGMDAPSLWLVVAGLGALFGPTYWDLAYGRYAGYSQGYEFLALIVSGWLLFRRREDVAALPTVGSRGAAVALGIALVVYAFARSQQLLRIEMAALVFAFASLLVCVKGWAALRRLWFPVFFLLFTIPLPYSLVLQLTGPMKTAVSVIATWLLQAAGYPVGRSGVVITAGQYQLLVAEACAGLQTMFTLEAMGLLYANLMGYGAWLRNVLLSVAVVPMAFFANVVRVLLIVLITYHFGDEAGQGFIHGFAGLALFAAALAAIVGVDALFGRVLPDRQVR</sequence>
<evidence type="ECO:0000256" key="5">
    <source>
        <dbReference type="ARBA" id="ARBA00022801"/>
    </source>
</evidence>
<name>A0ABT0YKK5_9BURK</name>
<dbReference type="Proteomes" id="UP001165541">
    <property type="component" value="Unassembled WGS sequence"/>
</dbReference>
<feature type="transmembrane region" description="Helical" evidence="8">
    <location>
        <begin position="84"/>
        <end position="102"/>
    </location>
</feature>
<feature type="transmembrane region" description="Helical" evidence="8">
    <location>
        <begin position="229"/>
        <end position="253"/>
    </location>
</feature>
<reference evidence="9" key="1">
    <citation type="submission" date="2022-05" db="EMBL/GenBank/DDBJ databases">
        <title>Schlegelella sp. nov., isolated from mangrove soil.</title>
        <authorList>
            <person name="Liu Y."/>
            <person name="Ge X."/>
            <person name="Liu W."/>
        </authorList>
    </citation>
    <scope>NUCLEOTIDE SEQUENCE</scope>
    <source>
        <strain evidence="9">S2-27</strain>
    </source>
</reference>
<keyword evidence="5" id="KW-0378">Hydrolase</keyword>
<evidence type="ECO:0000256" key="7">
    <source>
        <dbReference type="ARBA" id="ARBA00023136"/>
    </source>
</evidence>
<dbReference type="NCBIfam" id="TIGR02602">
    <property type="entry name" value="8TM_EpsH"/>
    <property type="match status" value="1"/>
</dbReference>
<gene>
    <name evidence="9" type="primary">xrtB</name>
    <name evidence="9" type="ORF">M8A51_06955</name>
</gene>
<feature type="transmembrane region" description="Helical" evidence="8">
    <location>
        <begin position="137"/>
        <end position="157"/>
    </location>
</feature>